<dbReference type="PANTHER" id="PTHR13061:SF29">
    <property type="entry name" value="GAMMA CARBONIC ANHYDRASE-LIKE 1, MITOCHONDRIAL-RELATED"/>
    <property type="match status" value="1"/>
</dbReference>
<dbReference type="SUPFAM" id="SSF51161">
    <property type="entry name" value="Trimeric LpxA-like enzymes"/>
    <property type="match status" value="1"/>
</dbReference>
<dbReference type="Pfam" id="PF00132">
    <property type="entry name" value="Hexapep"/>
    <property type="match status" value="1"/>
</dbReference>
<dbReference type="CDD" id="cd04645">
    <property type="entry name" value="LbH_gamma_CA_like"/>
    <property type="match status" value="1"/>
</dbReference>
<protein>
    <submittedName>
        <fullName evidence="1">Gamma carbonic anhydrase family protein</fullName>
    </submittedName>
</protein>
<dbReference type="InterPro" id="IPR001451">
    <property type="entry name" value="Hexapep"/>
</dbReference>
<organism evidence="1 2">
    <name type="scientific">Maritalea mediterranea</name>
    <dbReference type="NCBI Taxonomy" id="2909667"/>
    <lineage>
        <taxon>Bacteria</taxon>
        <taxon>Pseudomonadati</taxon>
        <taxon>Pseudomonadota</taxon>
        <taxon>Alphaproteobacteria</taxon>
        <taxon>Hyphomicrobiales</taxon>
        <taxon>Devosiaceae</taxon>
        <taxon>Maritalea</taxon>
    </lineage>
</organism>
<keyword evidence="2" id="KW-1185">Reference proteome</keyword>
<accession>A0ABS9EAD7</accession>
<comment type="caution">
    <text evidence="1">The sequence shown here is derived from an EMBL/GenBank/DDBJ whole genome shotgun (WGS) entry which is preliminary data.</text>
</comment>
<evidence type="ECO:0000313" key="2">
    <source>
        <dbReference type="Proteomes" id="UP001201217"/>
    </source>
</evidence>
<dbReference type="PANTHER" id="PTHR13061">
    <property type="entry name" value="DYNACTIN SUBUNIT P25"/>
    <property type="match status" value="1"/>
</dbReference>
<dbReference type="InterPro" id="IPR050484">
    <property type="entry name" value="Transf_Hexapept/Carb_Anhydrase"/>
</dbReference>
<sequence>MSPLYQLGADRPQIEAMFVAPNASVVGKVRAASMTSIWFGAVLRGDADIISIGKGSNVQDNAVVHCDPGFPALIGDYCTIGHSAIVHGCTLERGVLVGMGAIVMNGAVIGEGSIIGAGAIVTEGTKVPPFSVVLGQPGRVKKTLEVDSIEARLDQAQRYIERAQLFAAGLCKDPD</sequence>
<dbReference type="Proteomes" id="UP001201217">
    <property type="component" value="Unassembled WGS sequence"/>
</dbReference>
<dbReference type="InterPro" id="IPR011004">
    <property type="entry name" value="Trimer_LpxA-like_sf"/>
</dbReference>
<reference evidence="1 2" key="1">
    <citation type="submission" date="2022-01" db="EMBL/GenBank/DDBJ databases">
        <title>Maritalea mediterranea sp. nov., isolated from marine plastic residues from the Malva-rosa beach (Valencia, Spain).</title>
        <authorList>
            <person name="Vidal-Verdu A."/>
            <person name="Molina-Menor E."/>
            <person name="Pascual J."/>
            <person name="Pereto J."/>
            <person name="Porcar M."/>
        </authorList>
    </citation>
    <scope>NUCLEOTIDE SEQUENCE [LARGE SCALE GENOMIC DNA]</scope>
    <source>
        <strain evidence="1 2">P4.10X</strain>
    </source>
</reference>
<dbReference type="InterPro" id="IPR047324">
    <property type="entry name" value="LbH_gamma_CA-like"/>
</dbReference>
<dbReference type="EMBL" id="JAKGTI010000002">
    <property type="protein sequence ID" value="MCF4098730.1"/>
    <property type="molecule type" value="Genomic_DNA"/>
</dbReference>
<name>A0ABS9EAD7_9HYPH</name>
<evidence type="ECO:0000313" key="1">
    <source>
        <dbReference type="EMBL" id="MCF4098730.1"/>
    </source>
</evidence>
<dbReference type="Gene3D" id="2.160.10.10">
    <property type="entry name" value="Hexapeptide repeat proteins"/>
    <property type="match status" value="1"/>
</dbReference>
<gene>
    <name evidence="1" type="ORF">L1I42_09560</name>
</gene>
<proteinExistence type="predicted"/>